<dbReference type="GO" id="GO:0000049">
    <property type="term" value="F:tRNA binding"/>
    <property type="evidence" value="ECO:0007669"/>
    <property type="project" value="UniProtKB-UniRule"/>
</dbReference>
<proteinExistence type="inferred from homology"/>
<dbReference type="EC" id="2.1.1.34" evidence="7"/>
<dbReference type="Gene3D" id="3.40.1280.10">
    <property type="match status" value="1"/>
</dbReference>
<evidence type="ECO:0000256" key="7">
    <source>
        <dbReference type="HAMAP-Rule" id="MF_02060"/>
    </source>
</evidence>
<evidence type="ECO:0000256" key="5">
    <source>
        <dbReference type="ARBA" id="ARBA00022694"/>
    </source>
</evidence>
<name>A0A2S2E6S2_9ALTE</name>
<feature type="binding site" evidence="7">
    <location>
        <position position="138"/>
    </location>
    <ligand>
        <name>S-adenosyl-L-methionine</name>
        <dbReference type="ChEBI" id="CHEBI:59789"/>
    </ligand>
</feature>
<evidence type="ECO:0000313" key="11">
    <source>
        <dbReference type="Proteomes" id="UP000245728"/>
    </source>
</evidence>
<reference evidence="10 11" key="1">
    <citation type="submission" date="2018-05" db="EMBL/GenBank/DDBJ databases">
        <title>Salinimonas sp. HMF8227 Genome sequencing and assembly.</title>
        <authorList>
            <person name="Kang H."/>
            <person name="Kang J."/>
            <person name="Cha I."/>
            <person name="Kim H."/>
            <person name="Joh K."/>
        </authorList>
    </citation>
    <scope>NUCLEOTIDE SEQUENCE [LARGE SCALE GENOMIC DNA]</scope>
    <source>
        <strain evidence="10 11">HMF8227</strain>
    </source>
</reference>
<keyword evidence="6 7" id="KW-0694">RNA-binding</keyword>
<dbReference type="GO" id="GO:0141100">
    <property type="term" value="F:tRNA (guanine(18)-2'-O)-methyltransferase activity"/>
    <property type="evidence" value="ECO:0007669"/>
    <property type="project" value="UniProtKB-UniRule"/>
</dbReference>
<comment type="function">
    <text evidence="7">Catalyzes the 2'-O methylation of guanosine at position 18 in tRNA.</text>
</comment>
<dbReference type="InterPro" id="IPR033671">
    <property type="entry name" value="TrmH"/>
</dbReference>
<dbReference type="InterPro" id="IPR001537">
    <property type="entry name" value="SpoU_MeTrfase"/>
</dbReference>
<dbReference type="InterPro" id="IPR029028">
    <property type="entry name" value="Alpha/beta_knot_MTases"/>
</dbReference>
<dbReference type="PANTHER" id="PTHR43453:SF1">
    <property type="entry name" value="TRNA_RRNA METHYLTRANSFERASE SPOU TYPE DOMAIN-CONTAINING PROTEIN"/>
    <property type="match status" value="1"/>
</dbReference>
<feature type="binding site" evidence="7">
    <location>
        <position position="147"/>
    </location>
    <ligand>
        <name>S-adenosyl-L-methionine</name>
        <dbReference type="ChEBI" id="CHEBI:59789"/>
    </ligand>
</feature>
<keyword evidence="2 7" id="KW-0489">Methyltransferase</keyword>
<organism evidence="10 11">
    <name type="scientific">Saliniradius amylolyticus</name>
    <dbReference type="NCBI Taxonomy" id="2183582"/>
    <lineage>
        <taxon>Bacteria</taxon>
        <taxon>Pseudomonadati</taxon>
        <taxon>Pseudomonadota</taxon>
        <taxon>Gammaproteobacteria</taxon>
        <taxon>Alteromonadales</taxon>
        <taxon>Alteromonadaceae</taxon>
        <taxon>Saliniradius</taxon>
    </lineage>
</organism>
<keyword evidence="11" id="KW-1185">Reference proteome</keyword>
<dbReference type="Pfam" id="PF00588">
    <property type="entry name" value="SpoU_methylase"/>
    <property type="match status" value="1"/>
</dbReference>
<dbReference type="NCBIfam" id="NF008295">
    <property type="entry name" value="PRK11081.1"/>
    <property type="match status" value="1"/>
</dbReference>
<dbReference type="CDD" id="cd18092">
    <property type="entry name" value="SpoU-like_TrmH"/>
    <property type="match status" value="1"/>
</dbReference>
<dbReference type="HAMAP" id="MF_02060">
    <property type="entry name" value="tRNA_methyltr_TrmH"/>
    <property type="match status" value="1"/>
</dbReference>
<evidence type="ECO:0000256" key="6">
    <source>
        <dbReference type="ARBA" id="ARBA00022884"/>
    </source>
</evidence>
<evidence type="ECO:0000256" key="1">
    <source>
        <dbReference type="ARBA" id="ARBA00022555"/>
    </source>
</evidence>
<evidence type="ECO:0000256" key="2">
    <source>
        <dbReference type="ARBA" id="ARBA00022603"/>
    </source>
</evidence>
<dbReference type="Proteomes" id="UP000245728">
    <property type="component" value="Chromosome"/>
</dbReference>
<dbReference type="KEGG" id="salh:HMF8227_02900"/>
<dbReference type="PANTHER" id="PTHR43453">
    <property type="entry name" value="RRNA METHYLASE-LIKE"/>
    <property type="match status" value="1"/>
</dbReference>
<evidence type="ECO:0000256" key="3">
    <source>
        <dbReference type="ARBA" id="ARBA00022679"/>
    </source>
</evidence>
<keyword evidence="5 7" id="KW-0819">tRNA processing</keyword>
<keyword evidence="4 7" id="KW-0949">S-adenosyl-L-methionine</keyword>
<dbReference type="OrthoDB" id="9794400at2"/>
<keyword evidence="1 7" id="KW-0820">tRNA-binding</keyword>
<keyword evidence="3 7" id="KW-0808">Transferase</keyword>
<dbReference type="Pfam" id="PF12105">
    <property type="entry name" value="SpoU_methylas_C"/>
    <property type="match status" value="1"/>
</dbReference>
<comment type="catalytic activity">
    <reaction evidence="7">
        <text>guanosine(18) in tRNA + S-adenosyl-L-methionine = 2'-O-methylguanosine(18) in tRNA + S-adenosyl-L-homocysteine + H(+)</text>
        <dbReference type="Rhea" id="RHEA:20077"/>
        <dbReference type="Rhea" id="RHEA-COMP:10190"/>
        <dbReference type="Rhea" id="RHEA-COMP:10192"/>
        <dbReference type="ChEBI" id="CHEBI:15378"/>
        <dbReference type="ChEBI" id="CHEBI:57856"/>
        <dbReference type="ChEBI" id="CHEBI:59789"/>
        <dbReference type="ChEBI" id="CHEBI:74269"/>
        <dbReference type="ChEBI" id="CHEBI:74445"/>
        <dbReference type="EC" id="2.1.1.34"/>
    </reaction>
</comment>
<dbReference type="RefSeq" id="WP_109340850.1">
    <property type="nucleotide sequence ID" value="NZ_CP029347.1"/>
</dbReference>
<evidence type="ECO:0000259" key="9">
    <source>
        <dbReference type="Pfam" id="PF12105"/>
    </source>
</evidence>
<dbReference type="InterPro" id="IPR029026">
    <property type="entry name" value="tRNA_m1G_MTases_N"/>
</dbReference>
<evidence type="ECO:0000256" key="4">
    <source>
        <dbReference type="ARBA" id="ARBA00022691"/>
    </source>
</evidence>
<comment type="similarity">
    <text evidence="7">Belongs to the class IV-like SAM-binding methyltransferase superfamily. RNA methyltransferase TrmH family.</text>
</comment>
<dbReference type="AlphaFoldDB" id="A0A2S2E6S2"/>
<comment type="caution">
    <text evidence="7">Lacks conserved residue(s) required for the propagation of feature annotation.</text>
</comment>
<protein>
    <recommendedName>
        <fullName evidence="7">tRNA (guanosine(18)-2'-O)-methyltransferase</fullName>
        <ecNumber evidence="7">2.1.1.34</ecNumber>
    </recommendedName>
    <alternativeName>
        <fullName evidence="7">tRNA [Gm18] methyltransferase</fullName>
    </alternativeName>
</protein>
<gene>
    <name evidence="7 10" type="primary">trmH</name>
    <name evidence="10" type="ORF">HMF8227_02900</name>
</gene>
<feature type="binding site" evidence="7">
    <location>
        <position position="95"/>
    </location>
    <ligand>
        <name>S-adenosyl-L-methionine</name>
        <dbReference type="ChEBI" id="CHEBI:59789"/>
    </ligand>
</feature>
<sequence>MTPQRYQRMREMLAKRQPDLTICLEEVHKTHNLSAMIRNCDAVGVHYAHVVWPRNERIRRGTSVGAQNWVRVQGHERIDDAVNAMRAQDMQVLVTHLSDEACDFREIDYTRPTGIIFGQEKYGATEQAIALADQEIVIPMLGMVQSLNVSVASALILYEAQRQREKAGLYDHPRLDETECQRILFEGGHPQLTERCRQKGLPYPAINEQGDVEADTQWWQRMQSPG</sequence>
<dbReference type="GO" id="GO:0002938">
    <property type="term" value="P:tRNA guanine ribose methylation"/>
    <property type="evidence" value="ECO:0007669"/>
    <property type="project" value="UniProtKB-UniRule"/>
</dbReference>
<dbReference type="EMBL" id="CP029347">
    <property type="protein sequence ID" value="AWL13348.1"/>
    <property type="molecule type" value="Genomic_DNA"/>
</dbReference>
<feature type="domain" description="tRNA/rRNA methyltransferase SpoU type" evidence="8">
    <location>
        <begin position="20"/>
        <end position="158"/>
    </location>
</feature>
<evidence type="ECO:0000313" key="10">
    <source>
        <dbReference type="EMBL" id="AWL13348.1"/>
    </source>
</evidence>
<feature type="domain" description="RNA methyltransferase SpoU/TrmH type C-terminal" evidence="9">
    <location>
        <begin position="162"/>
        <end position="215"/>
    </location>
</feature>
<accession>A0A2S2E6S2</accession>
<evidence type="ECO:0000259" key="8">
    <source>
        <dbReference type="Pfam" id="PF00588"/>
    </source>
</evidence>
<dbReference type="SUPFAM" id="SSF75217">
    <property type="entry name" value="alpha/beta knot"/>
    <property type="match status" value="1"/>
</dbReference>
<dbReference type="InterPro" id="IPR022724">
    <property type="entry name" value="rRNA_MeTrfase_SpoU_C"/>
</dbReference>